<accession>A0AAV5B4D2</accession>
<dbReference type="Proteomes" id="UP001055025">
    <property type="component" value="Unassembled WGS sequence"/>
</dbReference>
<evidence type="ECO:0000313" key="3">
    <source>
        <dbReference type="EMBL" id="GJM55275.1"/>
    </source>
</evidence>
<dbReference type="Pfam" id="PF13413">
    <property type="entry name" value="HTH_25"/>
    <property type="match status" value="1"/>
</dbReference>
<feature type="region of interest" description="Disordered" evidence="1">
    <location>
        <begin position="167"/>
        <end position="240"/>
    </location>
</feature>
<feature type="compositionally biased region" description="Low complexity" evidence="1">
    <location>
        <begin position="209"/>
        <end position="221"/>
    </location>
</feature>
<dbReference type="AlphaFoldDB" id="A0AAV5B4D2"/>
<proteinExistence type="predicted"/>
<keyword evidence="2" id="KW-1133">Transmembrane helix</keyword>
<evidence type="ECO:0008006" key="5">
    <source>
        <dbReference type="Google" id="ProtNLM"/>
    </source>
</evidence>
<feature type="region of interest" description="Disordered" evidence="1">
    <location>
        <begin position="82"/>
        <end position="125"/>
    </location>
</feature>
<feature type="region of interest" description="Disordered" evidence="1">
    <location>
        <begin position="268"/>
        <end position="310"/>
    </location>
</feature>
<dbReference type="InterPro" id="IPR010982">
    <property type="entry name" value="Lambda_DNA-bd_dom_sf"/>
</dbReference>
<name>A0AAV5B4D2_9ACTN</name>
<evidence type="ECO:0000313" key="4">
    <source>
        <dbReference type="Proteomes" id="UP001055025"/>
    </source>
</evidence>
<keyword evidence="4" id="KW-1185">Reference proteome</keyword>
<dbReference type="PANTHER" id="PTHR34475:SF1">
    <property type="entry name" value="CYTOSKELETON PROTEIN RODZ"/>
    <property type="match status" value="1"/>
</dbReference>
<dbReference type="InterPro" id="IPR050400">
    <property type="entry name" value="Bact_Cytoskel_RodZ"/>
</dbReference>
<feature type="compositionally biased region" description="Polar residues" evidence="1">
    <location>
        <begin position="463"/>
        <end position="472"/>
    </location>
</feature>
<dbReference type="GO" id="GO:0003677">
    <property type="term" value="F:DNA binding"/>
    <property type="evidence" value="ECO:0007669"/>
    <property type="project" value="InterPro"/>
</dbReference>
<gene>
    <name evidence="3" type="ORF">ATOP_09300</name>
</gene>
<dbReference type="Gene3D" id="1.10.260.40">
    <property type="entry name" value="lambda repressor-like DNA-binding domains"/>
    <property type="match status" value="1"/>
</dbReference>
<keyword evidence="2" id="KW-0472">Membrane</keyword>
<comment type="caution">
    <text evidence="3">The sequence shown here is derived from an EMBL/GenBank/DDBJ whole genome shotgun (WGS) entry which is preliminary data.</text>
</comment>
<evidence type="ECO:0000256" key="1">
    <source>
        <dbReference type="SAM" id="MobiDB-lite"/>
    </source>
</evidence>
<keyword evidence="2" id="KW-0812">Transmembrane</keyword>
<organism evidence="3 4">
    <name type="scientific">Granulimonas faecalis</name>
    <dbReference type="NCBI Taxonomy" id="2894155"/>
    <lineage>
        <taxon>Bacteria</taxon>
        <taxon>Bacillati</taxon>
        <taxon>Actinomycetota</taxon>
        <taxon>Coriobacteriia</taxon>
        <taxon>Coriobacteriales</taxon>
        <taxon>Kribbibacteriaceae</taxon>
        <taxon>Granulimonas</taxon>
    </lineage>
</organism>
<protein>
    <recommendedName>
        <fullName evidence="5">Helix-turn-helix domain-containing protein</fullName>
    </recommendedName>
</protein>
<feature type="compositionally biased region" description="Low complexity" evidence="1">
    <location>
        <begin position="504"/>
        <end position="541"/>
    </location>
</feature>
<dbReference type="EMBL" id="BQKC01000001">
    <property type="protein sequence ID" value="GJM55275.1"/>
    <property type="molecule type" value="Genomic_DNA"/>
</dbReference>
<feature type="transmembrane region" description="Helical" evidence="2">
    <location>
        <begin position="328"/>
        <end position="346"/>
    </location>
</feature>
<feature type="region of interest" description="Disordered" evidence="1">
    <location>
        <begin position="352"/>
        <end position="408"/>
    </location>
</feature>
<dbReference type="RefSeq" id="WP_265590763.1">
    <property type="nucleotide sequence ID" value="NZ_BQKC01000001.1"/>
</dbReference>
<reference evidence="3" key="1">
    <citation type="journal article" date="2022" name="Int. J. Syst. Evol. Microbiol.">
        <title>Granulimonas faecalis gen. nov., sp. nov., and Leptogranulimonas caecicola gen. nov., sp. nov., novel lactate-producing Atopobiaceae bacteria isolated from mouse intestines, and an emended description of the family Atopobiaceae.</title>
        <authorList>
            <person name="Morinaga K."/>
            <person name="Kusada H."/>
            <person name="Sakamoto S."/>
            <person name="Murakami T."/>
            <person name="Toyoda A."/>
            <person name="Mori H."/>
            <person name="Meng X.Y."/>
            <person name="Takashino M."/>
            <person name="Murotomi K."/>
            <person name="Tamaki H."/>
        </authorList>
    </citation>
    <scope>NUCLEOTIDE SEQUENCE</scope>
    <source>
        <strain evidence="3">OPF53</strain>
    </source>
</reference>
<dbReference type="PANTHER" id="PTHR34475">
    <property type="match status" value="1"/>
</dbReference>
<sequence length="541" mass="56935">MARPRFSDFLSNRRRQLGLTIPQASRALRLKEQVLVAFEEGDWERIPRSGYAQGMLSSYARYLGLNPREVIDLFQDDLHAYANGQGAGPSRRQHRDDDPARGRGRQGVVAPSRDHDLYGSAGPAGSILSGTLVGSSYLHSAEERRGSSPLVNGRSAGYSERYLRQNGYATPGAEGGSLPPVGGSTPERDYPQGRPYTARAPHTDRPHRTTAGRSTTASARAGRNRSARARQDARRYASADIQTRDVSSTMYDDDLRYGLAANTYRQASSAEVRESARTQAPAPQRPNVRRRPSATDRHRPSQRPSRQPRSGVLGVVDAWFSDPRRTMLTVFVALGVLLIVVIVLSVRSCTAPAPEGGNRDQVAASQPATQDTSAPSSGDGSATSGDGQAQPASTTPAAAQDDADEPVEVQVSVPEGAAVWVEVKNGDRNEVAQTVTGPWEQKFTVDGELEVRTADPTQVTVTANGQPVSFDTSAAGIGTATVKGPSTDDQASGDGSDGQGSGAGSSDASGDTGSAAPADGSATSSNQGQSRSSTSSSGAAE</sequence>
<feature type="region of interest" description="Disordered" evidence="1">
    <location>
        <begin position="463"/>
        <end position="541"/>
    </location>
</feature>
<feature type="compositionally biased region" description="Low complexity" evidence="1">
    <location>
        <begin position="371"/>
        <end position="400"/>
    </location>
</feature>
<evidence type="ECO:0000256" key="2">
    <source>
        <dbReference type="SAM" id="Phobius"/>
    </source>
</evidence>